<accession>A0A1H0CJ60</accession>
<gene>
    <name evidence="1" type="ORF">SAMN04487951_10677</name>
</gene>
<evidence type="ECO:0000313" key="2">
    <source>
        <dbReference type="Proteomes" id="UP000199677"/>
    </source>
</evidence>
<keyword evidence="2" id="KW-1185">Reference proteome</keyword>
<reference evidence="2" key="1">
    <citation type="submission" date="2016-10" db="EMBL/GenBank/DDBJ databases">
        <authorList>
            <person name="Varghese N."/>
            <person name="Submissions S."/>
        </authorList>
    </citation>
    <scope>NUCLEOTIDE SEQUENCE [LARGE SCALE GENOMIC DNA]</scope>
    <source>
        <strain evidence="2">CGMCC 1.6494</strain>
    </source>
</reference>
<dbReference type="EMBL" id="FNII01000006">
    <property type="protein sequence ID" value="SDN57880.1"/>
    <property type="molecule type" value="Genomic_DNA"/>
</dbReference>
<name>A0A1H0CJ60_9GAMM</name>
<protein>
    <submittedName>
        <fullName evidence="1">Uncharacterized protein</fullName>
    </submittedName>
</protein>
<evidence type="ECO:0000313" key="1">
    <source>
        <dbReference type="EMBL" id="SDN57880.1"/>
    </source>
</evidence>
<sequence length="67" mass="7847">MSDQDRSSHLKRISNAQDSDGEDRQFIDIIFEALLFSTNILLKLRVSRFQVTGSAQRYVNVDRFPYH</sequence>
<proteinExistence type="predicted"/>
<organism evidence="1 2">
    <name type="scientific">Vreelandella arcis</name>
    <dbReference type="NCBI Taxonomy" id="416873"/>
    <lineage>
        <taxon>Bacteria</taxon>
        <taxon>Pseudomonadati</taxon>
        <taxon>Pseudomonadota</taxon>
        <taxon>Gammaproteobacteria</taxon>
        <taxon>Oceanospirillales</taxon>
        <taxon>Halomonadaceae</taxon>
        <taxon>Vreelandella</taxon>
    </lineage>
</organism>
<dbReference type="STRING" id="416873.SAMN04487951_10677"/>
<dbReference type="AlphaFoldDB" id="A0A1H0CJ60"/>
<dbReference type="Proteomes" id="UP000199677">
    <property type="component" value="Unassembled WGS sequence"/>
</dbReference>